<keyword evidence="2" id="KW-1185">Reference proteome</keyword>
<accession>A0A239EAB6</accession>
<evidence type="ECO:0000313" key="1">
    <source>
        <dbReference type="EMBL" id="SNS40963.1"/>
    </source>
</evidence>
<dbReference type="Proteomes" id="UP000198281">
    <property type="component" value="Unassembled WGS sequence"/>
</dbReference>
<dbReference type="OrthoDB" id="7388866at2"/>
<protein>
    <recommendedName>
        <fullName evidence="3">DUF429 domain-containing protein</fullName>
    </recommendedName>
</protein>
<reference evidence="2" key="1">
    <citation type="submission" date="2017-06" db="EMBL/GenBank/DDBJ databases">
        <authorList>
            <person name="Varghese N."/>
            <person name="Submissions S."/>
        </authorList>
    </citation>
    <scope>NUCLEOTIDE SEQUENCE [LARGE SCALE GENOMIC DNA]</scope>
    <source>
        <strain evidence="2">LNB2</strain>
    </source>
</reference>
<name>A0A239EAB6_9SPHN</name>
<sequence>MRAFARFACIDWSGAAGERQKGIAIAACPTGDAAPQLVGTPGRWSRVDVRDWLLALADEGADMLIGMDFSGSFPFADAGAFFPGWASSPADARALWALVDTIASAEPHLAANSFVDHADAAPHFRRHGGREGHAFGGGTGRMRIVESRTAATPASCFNLVGAKQVGKASLTGMRLLRQLDGRIPVWPFDPVPASGPVLVEIYTGIAAMAAGLPRNRTKVRDTATLARALAALDSATPPPLARCDDHSTDAIITAAWLRRAAARPELWQPAPPFSPTLAAKEGWTFGVP</sequence>
<dbReference type="AlphaFoldDB" id="A0A239EAB6"/>
<evidence type="ECO:0000313" key="2">
    <source>
        <dbReference type="Proteomes" id="UP000198281"/>
    </source>
</evidence>
<evidence type="ECO:0008006" key="3">
    <source>
        <dbReference type="Google" id="ProtNLM"/>
    </source>
</evidence>
<gene>
    <name evidence="1" type="ORF">SAMN06295912_10615</name>
</gene>
<proteinExistence type="predicted"/>
<organism evidence="1 2">
    <name type="scientific">Edaphosphingomonas laterariae</name>
    <dbReference type="NCBI Taxonomy" id="861865"/>
    <lineage>
        <taxon>Bacteria</taxon>
        <taxon>Pseudomonadati</taxon>
        <taxon>Pseudomonadota</taxon>
        <taxon>Alphaproteobacteria</taxon>
        <taxon>Sphingomonadales</taxon>
        <taxon>Rhizorhabdaceae</taxon>
        <taxon>Edaphosphingomonas</taxon>
    </lineage>
</organism>
<dbReference type="EMBL" id="FZOS01000006">
    <property type="protein sequence ID" value="SNS40963.1"/>
    <property type="molecule type" value="Genomic_DNA"/>
</dbReference>
<dbReference type="RefSeq" id="WP_089218965.1">
    <property type="nucleotide sequence ID" value="NZ_FZOS01000006.1"/>
</dbReference>